<dbReference type="Proteomes" id="UP001482620">
    <property type="component" value="Unassembled WGS sequence"/>
</dbReference>
<gene>
    <name evidence="1" type="ORF">ILYODFUR_030037</name>
</gene>
<evidence type="ECO:0000313" key="1">
    <source>
        <dbReference type="EMBL" id="MEQ2238119.1"/>
    </source>
</evidence>
<accession>A0ABV0TZH2</accession>
<sequence length="116" mass="13267">MIFKVDKLETCIYGHMSINGCIKLRVIVGQLWHSWRTSPMEEVGGSVFFTYRTDLLAHDDVLLISRFRLPSAIILELCMELASVLQKETRRNCTLRVPVPSSHYAAALRPKLYRGS</sequence>
<evidence type="ECO:0000313" key="2">
    <source>
        <dbReference type="Proteomes" id="UP001482620"/>
    </source>
</evidence>
<reference evidence="1 2" key="1">
    <citation type="submission" date="2021-06" db="EMBL/GenBank/DDBJ databases">
        <authorList>
            <person name="Palmer J.M."/>
        </authorList>
    </citation>
    <scope>NUCLEOTIDE SEQUENCE [LARGE SCALE GENOMIC DNA]</scope>
    <source>
        <strain evidence="2">if_2019</strain>
        <tissue evidence="1">Muscle</tissue>
    </source>
</reference>
<dbReference type="EMBL" id="JAHRIQ010050724">
    <property type="protein sequence ID" value="MEQ2238119.1"/>
    <property type="molecule type" value="Genomic_DNA"/>
</dbReference>
<comment type="caution">
    <text evidence="1">The sequence shown here is derived from an EMBL/GenBank/DDBJ whole genome shotgun (WGS) entry which is preliminary data.</text>
</comment>
<proteinExistence type="predicted"/>
<name>A0ABV0TZH2_9TELE</name>
<keyword evidence="2" id="KW-1185">Reference proteome</keyword>
<organism evidence="1 2">
    <name type="scientific">Ilyodon furcidens</name>
    <name type="common">goldbreast splitfin</name>
    <dbReference type="NCBI Taxonomy" id="33524"/>
    <lineage>
        <taxon>Eukaryota</taxon>
        <taxon>Metazoa</taxon>
        <taxon>Chordata</taxon>
        <taxon>Craniata</taxon>
        <taxon>Vertebrata</taxon>
        <taxon>Euteleostomi</taxon>
        <taxon>Actinopterygii</taxon>
        <taxon>Neopterygii</taxon>
        <taxon>Teleostei</taxon>
        <taxon>Neoteleostei</taxon>
        <taxon>Acanthomorphata</taxon>
        <taxon>Ovalentaria</taxon>
        <taxon>Atherinomorphae</taxon>
        <taxon>Cyprinodontiformes</taxon>
        <taxon>Goodeidae</taxon>
        <taxon>Ilyodon</taxon>
    </lineage>
</organism>
<protein>
    <submittedName>
        <fullName evidence="1">Uncharacterized protein</fullName>
    </submittedName>
</protein>